<feature type="transmembrane region" description="Helical" evidence="1">
    <location>
        <begin position="372"/>
        <end position="392"/>
    </location>
</feature>
<accession>A0A919E033</accession>
<reference evidence="2" key="1">
    <citation type="journal article" date="2014" name="Int. J. Syst. Evol. Microbiol.">
        <title>Complete genome sequence of Corynebacterium casei LMG S-19264T (=DSM 44701T), isolated from a smear-ripened cheese.</title>
        <authorList>
            <consortium name="US DOE Joint Genome Institute (JGI-PGF)"/>
            <person name="Walter F."/>
            <person name="Albersmeier A."/>
            <person name="Kalinowski J."/>
            <person name="Ruckert C."/>
        </authorList>
    </citation>
    <scope>NUCLEOTIDE SEQUENCE</scope>
    <source>
        <strain evidence="2">JCM 4477</strain>
    </source>
</reference>
<sequence>MREGLIALSSARPRYRELMTRDLLLWALISLASKAPVAMAPLALVFLSRESPGGYTLGASLASAYVLGEVVGAPLLGTRLGRGRMRRELSAGLLAGALAFGALPFAHSAPAPVLLALAFLAGGAPAACPGGLRASLTKLVGEDLVPRALSAEATLTQCIWAAAPGLVVFLALQVHPGAPLLLGAVLAATASLLLLRLPEPRAAEPAGRAAAPMTRTLLSGWPVYLTSAAAMAMLATAELVLPALLEDRHIAVGWSGPLLAGFALASAAGALCYGLRTWPGSVRVQSLVLLAVTAACVCLITLLPGLGGIAAALLLAGVFQSGVMVTRNLSLRERLPEHAHAAAYSVMYAVQGVGYSATASLSAVALDLATPSVAILGGVAITLVITAVSAFAERGPKPRTAAEPPTFADADHCA</sequence>
<dbReference type="InterPro" id="IPR011701">
    <property type="entry name" value="MFS"/>
</dbReference>
<protein>
    <recommendedName>
        <fullName evidence="4">MFS transporter</fullName>
    </recommendedName>
</protein>
<feature type="transmembrane region" description="Helical" evidence="1">
    <location>
        <begin position="178"/>
        <end position="197"/>
    </location>
</feature>
<feature type="transmembrane region" description="Helical" evidence="1">
    <location>
        <begin position="53"/>
        <end position="77"/>
    </location>
</feature>
<evidence type="ECO:0008006" key="4">
    <source>
        <dbReference type="Google" id="ProtNLM"/>
    </source>
</evidence>
<name>A0A919E033_9ACTN</name>
<reference evidence="2" key="2">
    <citation type="submission" date="2020-09" db="EMBL/GenBank/DDBJ databases">
        <authorList>
            <person name="Sun Q."/>
            <person name="Ohkuma M."/>
        </authorList>
    </citation>
    <scope>NUCLEOTIDE SEQUENCE</scope>
    <source>
        <strain evidence="2">JCM 4477</strain>
    </source>
</reference>
<keyword evidence="3" id="KW-1185">Reference proteome</keyword>
<feature type="transmembrane region" description="Helical" evidence="1">
    <location>
        <begin position="23"/>
        <end position="47"/>
    </location>
</feature>
<comment type="caution">
    <text evidence="2">The sequence shown here is derived from an EMBL/GenBank/DDBJ whole genome shotgun (WGS) entry which is preliminary data.</text>
</comment>
<dbReference type="PANTHER" id="PTHR23542:SF1">
    <property type="entry name" value="MAJOR FACILITATOR SUPERFAMILY (MFS) PROFILE DOMAIN-CONTAINING PROTEIN"/>
    <property type="match status" value="1"/>
</dbReference>
<dbReference type="Gene3D" id="1.20.1250.20">
    <property type="entry name" value="MFS general substrate transporter like domains"/>
    <property type="match status" value="1"/>
</dbReference>
<feature type="transmembrane region" description="Helical" evidence="1">
    <location>
        <begin position="89"/>
        <end position="107"/>
    </location>
</feature>
<dbReference type="InterPro" id="IPR036259">
    <property type="entry name" value="MFS_trans_sf"/>
</dbReference>
<feature type="transmembrane region" description="Helical" evidence="1">
    <location>
        <begin position="218"/>
        <end position="245"/>
    </location>
</feature>
<organism evidence="2 3">
    <name type="scientific">Streptomyces fumanus</name>
    <dbReference type="NCBI Taxonomy" id="67302"/>
    <lineage>
        <taxon>Bacteria</taxon>
        <taxon>Bacillati</taxon>
        <taxon>Actinomycetota</taxon>
        <taxon>Actinomycetes</taxon>
        <taxon>Kitasatosporales</taxon>
        <taxon>Streptomycetaceae</taxon>
        <taxon>Streptomyces</taxon>
    </lineage>
</organism>
<feature type="transmembrane region" description="Helical" evidence="1">
    <location>
        <begin position="287"/>
        <end position="303"/>
    </location>
</feature>
<feature type="transmembrane region" description="Helical" evidence="1">
    <location>
        <begin position="341"/>
        <end position="366"/>
    </location>
</feature>
<keyword evidence="1" id="KW-1133">Transmembrane helix</keyword>
<dbReference type="Pfam" id="PF07690">
    <property type="entry name" value="MFS_1"/>
    <property type="match status" value="1"/>
</dbReference>
<dbReference type="Proteomes" id="UP000630718">
    <property type="component" value="Unassembled WGS sequence"/>
</dbReference>
<proteinExistence type="predicted"/>
<keyword evidence="1" id="KW-0472">Membrane</keyword>
<dbReference type="SUPFAM" id="SSF103473">
    <property type="entry name" value="MFS general substrate transporter"/>
    <property type="match status" value="1"/>
</dbReference>
<feature type="transmembrane region" description="Helical" evidence="1">
    <location>
        <begin position="251"/>
        <end position="275"/>
    </location>
</feature>
<dbReference type="AlphaFoldDB" id="A0A919E033"/>
<evidence type="ECO:0000313" key="3">
    <source>
        <dbReference type="Proteomes" id="UP000630718"/>
    </source>
</evidence>
<dbReference type="EMBL" id="BNBI01000004">
    <property type="protein sequence ID" value="GHE96038.1"/>
    <property type="molecule type" value="Genomic_DNA"/>
</dbReference>
<evidence type="ECO:0000256" key="1">
    <source>
        <dbReference type="SAM" id="Phobius"/>
    </source>
</evidence>
<gene>
    <name evidence="2" type="ORF">GCM10018772_20090</name>
</gene>
<dbReference type="PANTHER" id="PTHR23542">
    <property type="match status" value="1"/>
</dbReference>
<feature type="transmembrane region" description="Helical" evidence="1">
    <location>
        <begin position="309"/>
        <end position="329"/>
    </location>
</feature>
<keyword evidence="1" id="KW-0812">Transmembrane</keyword>
<evidence type="ECO:0000313" key="2">
    <source>
        <dbReference type="EMBL" id="GHE96038.1"/>
    </source>
</evidence>
<dbReference type="GO" id="GO:0022857">
    <property type="term" value="F:transmembrane transporter activity"/>
    <property type="evidence" value="ECO:0007669"/>
    <property type="project" value="InterPro"/>
</dbReference>